<sequence>MEIRNNYKEIVFWAILFVIFGSLPIIGSSSYHLMLASHILLWGLFAVAFNMLWGVTGMLSFGQALYFGLGGYAVGLMVRHVGDAWFVPGIGLGLIAAAILSLAIGLLIIRVSGVFFTVLTLAFGQLVWQITFRWYEFTGGDDGIQGIIPPGILSNKVTYYYVTLVIVIASIWLLRRISLSPLGVLLRCVRQNPNRVSFIGQSVRYSQLRIYMVSSVFSALAGSLMAGIDNSIHTDMLYWTTSGEVILMSVLGGIGQFFGPLIGTAVFIVIQEFVGAKTEYWPLIIGLIMMTMVLLFPRGLVGEFQALKTRLQSRMVADRG</sequence>
<dbReference type="AlphaFoldDB" id="I4C563"/>
<dbReference type="KEGG" id="dti:Desti_2000"/>
<dbReference type="EMBL" id="CP003360">
    <property type="protein sequence ID" value="AFM24704.1"/>
    <property type="molecule type" value="Genomic_DNA"/>
</dbReference>
<feature type="transmembrane region" description="Helical" evidence="6">
    <location>
        <begin position="246"/>
        <end position="268"/>
    </location>
</feature>
<organism evidence="7 8">
    <name type="scientific">Desulfomonile tiedjei (strain ATCC 49306 / DSM 6799 / DCB-1)</name>
    <dbReference type="NCBI Taxonomy" id="706587"/>
    <lineage>
        <taxon>Bacteria</taxon>
        <taxon>Pseudomonadati</taxon>
        <taxon>Thermodesulfobacteriota</taxon>
        <taxon>Desulfomonilia</taxon>
        <taxon>Desulfomonilales</taxon>
        <taxon>Desulfomonilaceae</taxon>
        <taxon>Desulfomonile</taxon>
    </lineage>
</organism>
<feature type="transmembrane region" description="Helical" evidence="6">
    <location>
        <begin position="114"/>
        <end position="135"/>
    </location>
</feature>
<name>I4C563_DESTA</name>
<dbReference type="CDD" id="cd06581">
    <property type="entry name" value="TM_PBP1_LivM_like"/>
    <property type="match status" value="1"/>
</dbReference>
<feature type="transmembrane region" description="Helical" evidence="6">
    <location>
        <begin position="10"/>
        <end position="27"/>
    </location>
</feature>
<dbReference type="eggNOG" id="COG4177">
    <property type="taxonomic scope" value="Bacteria"/>
</dbReference>
<dbReference type="PATRIC" id="fig|706587.4.peg.2297"/>
<dbReference type="HOGENOM" id="CLU_031365_0_1_7"/>
<dbReference type="GO" id="GO:0015658">
    <property type="term" value="F:branched-chain amino acid transmembrane transporter activity"/>
    <property type="evidence" value="ECO:0007669"/>
    <property type="project" value="InterPro"/>
</dbReference>
<evidence type="ECO:0000256" key="5">
    <source>
        <dbReference type="ARBA" id="ARBA00023136"/>
    </source>
</evidence>
<proteinExistence type="predicted"/>
<reference evidence="8" key="1">
    <citation type="submission" date="2012-06" db="EMBL/GenBank/DDBJ databases">
        <title>Complete sequence of chromosome of Desulfomonile tiedjei DSM 6799.</title>
        <authorList>
            <person name="Lucas S."/>
            <person name="Copeland A."/>
            <person name="Lapidus A."/>
            <person name="Glavina del Rio T."/>
            <person name="Dalin E."/>
            <person name="Tice H."/>
            <person name="Bruce D."/>
            <person name="Goodwin L."/>
            <person name="Pitluck S."/>
            <person name="Peters L."/>
            <person name="Ovchinnikova G."/>
            <person name="Zeytun A."/>
            <person name="Lu M."/>
            <person name="Kyrpides N."/>
            <person name="Mavromatis K."/>
            <person name="Ivanova N."/>
            <person name="Brettin T."/>
            <person name="Detter J.C."/>
            <person name="Han C."/>
            <person name="Larimer F."/>
            <person name="Land M."/>
            <person name="Hauser L."/>
            <person name="Markowitz V."/>
            <person name="Cheng J.-F."/>
            <person name="Hugenholtz P."/>
            <person name="Woyke T."/>
            <person name="Wu D."/>
            <person name="Spring S."/>
            <person name="Schroeder M."/>
            <person name="Brambilla E."/>
            <person name="Klenk H.-P."/>
            <person name="Eisen J.A."/>
        </authorList>
    </citation>
    <scope>NUCLEOTIDE SEQUENCE [LARGE SCALE GENOMIC DNA]</scope>
    <source>
        <strain evidence="8">ATCC 49306 / DSM 6799 / DCB-1</strain>
    </source>
</reference>
<accession>I4C563</accession>
<feature type="transmembrane region" description="Helical" evidence="6">
    <location>
        <begin position="158"/>
        <end position="174"/>
    </location>
</feature>
<comment type="subcellular location">
    <subcellularLocation>
        <location evidence="1">Cell membrane</location>
        <topology evidence="1">Multi-pass membrane protein</topology>
    </subcellularLocation>
</comment>
<evidence type="ECO:0000256" key="6">
    <source>
        <dbReference type="SAM" id="Phobius"/>
    </source>
</evidence>
<evidence type="ECO:0000256" key="3">
    <source>
        <dbReference type="ARBA" id="ARBA00022692"/>
    </source>
</evidence>
<dbReference type="GO" id="GO:0005886">
    <property type="term" value="C:plasma membrane"/>
    <property type="evidence" value="ECO:0007669"/>
    <property type="project" value="UniProtKB-SubCell"/>
</dbReference>
<feature type="transmembrane region" description="Helical" evidence="6">
    <location>
        <begin position="84"/>
        <end position="107"/>
    </location>
</feature>
<dbReference type="OrthoDB" id="9780757at2"/>
<dbReference type="STRING" id="706587.Desti_2000"/>
<dbReference type="InterPro" id="IPR043428">
    <property type="entry name" value="LivM-like"/>
</dbReference>
<keyword evidence="5 6" id="KW-0472">Membrane</keyword>
<dbReference type="Pfam" id="PF02653">
    <property type="entry name" value="BPD_transp_2"/>
    <property type="match status" value="1"/>
</dbReference>
<evidence type="ECO:0000256" key="4">
    <source>
        <dbReference type="ARBA" id="ARBA00022989"/>
    </source>
</evidence>
<evidence type="ECO:0000313" key="7">
    <source>
        <dbReference type="EMBL" id="AFM24704.1"/>
    </source>
</evidence>
<evidence type="ECO:0000256" key="2">
    <source>
        <dbReference type="ARBA" id="ARBA00022475"/>
    </source>
</evidence>
<evidence type="ECO:0000256" key="1">
    <source>
        <dbReference type="ARBA" id="ARBA00004651"/>
    </source>
</evidence>
<protein>
    <submittedName>
        <fullName evidence="7">Amino acid/amide ABC transporter membrane protein 2, HAAT family</fullName>
    </submittedName>
</protein>
<keyword evidence="3 6" id="KW-0812">Transmembrane</keyword>
<keyword evidence="2" id="KW-1003">Cell membrane</keyword>
<dbReference type="PANTHER" id="PTHR30482">
    <property type="entry name" value="HIGH-AFFINITY BRANCHED-CHAIN AMINO ACID TRANSPORT SYSTEM PERMEASE"/>
    <property type="match status" value="1"/>
</dbReference>
<evidence type="ECO:0000313" key="8">
    <source>
        <dbReference type="Proteomes" id="UP000006055"/>
    </source>
</evidence>
<feature type="transmembrane region" description="Helical" evidence="6">
    <location>
        <begin position="280"/>
        <end position="301"/>
    </location>
</feature>
<keyword evidence="8" id="KW-1185">Reference proteome</keyword>
<dbReference type="RefSeq" id="WP_014809848.1">
    <property type="nucleotide sequence ID" value="NC_018025.1"/>
</dbReference>
<keyword evidence="4 6" id="KW-1133">Transmembrane helix</keyword>
<dbReference type="Proteomes" id="UP000006055">
    <property type="component" value="Chromosome"/>
</dbReference>
<feature type="transmembrane region" description="Helical" evidence="6">
    <location>
        <begin position="33"/>
        <end position="52"/>
    </location>
</feature>
<dbReference type="PANTHER" id="PTHR30482:SF17">
    <property type="entry name" value="ABC TRANSPORTER ATP-BINDING PROTEIN"/>
    <property type="match status" value="1"/>
</dbReference>
<gene>
    <name evidence="7" type="ordered locus">Desti_2000</name>
</gene>
<dbReference type="InterPro" id="IPR001851">
    <property type="entry name" value="ABC_transp_permease"/>
</dbReference>